<proteinExistence type="predicted"/>
<reference evidence="2 3" key="1">
    <citation type="submission" date="2015-07" db="EMBL/GenBank/DDBJ databases">
        <authorList>
            <person name="Kim K.M."/>
        </authorList>
    </citation>
    <scope>NUCLEOTIDE SEQUENCE [LARGE SCALE GENOMIC DNA]</scope>
    <source>
        <strain evidence="2 3">KCTC 12363</strain>
    </source>
</reference>
<dbReference type="GO" id="GO:0006508">
    <property type="term" value="P:proteolysis"/>
    <property type="evidence" value="ECO:0007669"/>
    <property type="project" value="UniProtKB-KW"/>
</dbReference>
<dbReference type="STRING" id="320787.CA2015_0428"/>
<accession>A0A0H4P6V6</accession>
<dbReference type="PANTHER" id="PTHR11851:SF224">
    <property type="entry name" value="PROCESSING PROTEASE"/>
    <property type="match status" value="1"/>
</dbReference>
<dbReference type="GO" id="GO:0046872">
    <property type="term" value="F:metal ion binding"/>
    <property type="evidence" value="ECO:0007669"/>
    <property type="project" value="InterPro"/>
</dbReference>
<dbReference type="PANTHER" id="PTHR11851">
    <property type="entry name" value="METALLOPROTEASE"/>
    <property type="match status" value="1"/>
</dbReference>
<dbReference type="RefSeq" id="WP_048640386.1">
    <property type="nucleotide sequence ID" value="NZ_CAXBGM010000006.1"/>
</dbReference>
<dbReference type="Gene3D" id="3.30.830.10">
    <property type="entry name" value="Metalloenzyme, LuxS/M16 peptidase-like"/>
    <property type="match status" value="2"/>
</dbReference>
<dbReference type="InterPro" id="IPR050361">
    <property type="entry name" value="MPP/UQCRC_Complex"/>
</dbReference>
<dbReference type="Pfam" id="PF05193">
    <property type="entry name" value="Peptidase_M16_C"/>
    <property type="match status" value="1"/>
</dbReference>
<evidence type="ECO:0000313" key="2">
    <source>
        <dbReference type="EMBL" id="AKP49899.1"/>
    </source>
</evidence>
<gene>
    <name evidence="2" type="ORF">CA2015_0428</name>
</gene>
<keyword evidence="2" id="KW-0378">Hydrolase</keyword>
<protein>
    <submittedName>
        <fullName evidence="2">Zinc Protease</fullName>
    </submittedName>
</protein>
<name>A0A0H4P6V6_9BACT</name>
<evidence type="ECO:0000259" key="1">
    <source>
        <dbReference type="Pfam" id="PF05193"/>
    </source>
</evidence>
<dbReference type="InterPro" id="IPR007863">
    <property type="entry name" value="Peptidase_M16_C"/>
</dbReference>
<keyword evidence="2" id="KW-0645">Protease</keyword>
<dbReference type="AlphaFoldDB" id="A0A0H4P6V6"/>
<organism evidence="2 3">
    <name type="scientific">Cyclobacterium amurskyense</name>
    <dbReference type="NCBI Taxonomy" id="320787"/>
    <lineage>
        <taxon>Bacteria</taxon>
        <taxon>Pseudomonadati</taxon>
        <taxon>Bacteroidota</taxon>
        <taxon>Cytophagia</taxon>
        <taxon>Cytophagales</taxon>
        <taxon>Cyclobacteriaceae</taxon>
        <taxon>Cyclobacterium</taxon>
    </lineage>
</organism>
<dbReference type="KEGG" id="camu:CA2015_0428"/>
<sequence length="425" mass="48593">MSIDRSLAPPYSIPEKIHLNPPELRFLANGIPLYYIPFPNIDAVKIEVIFPLKNTESNPYKPLLPFFTLHMILEGTKMLSSEKLDDFFDFNASEVDIISGYERQGLSLLSTKQHLLEVLPVFRSLFTDATFPEKELKKRKSQKKLSISIKKEQTSARANQLIRGSLFEKGHPFGHQIIEQDVDDINHSDLQNYYNNSFLIAPQIFLTGQLSDEEMKAIEATFSDLPISNEKTVFQETGQIQPRRQTENKSEALQSSIRIAKWMVPKSHPDYPALSVLNTLLGGYFGSRLIKNIREEKGYTYGINSFLGELNGNEYWMTVADVKGGYGDAVIQEVYKEIERLKTEPVPASELEIIKNYLAGSLLSNFSNPFDQMSHFQQVHFQGMNFDYFTRHLEYIKHFDGADIMTMANKYFDQEDMLEVVVGAG</sequence>
<dbReference type="SUPFAM" id="SSF63411">
    <property type="entry name" value="LuxS/MPP-like metallohydrolase"/>
    <property type="match status" value="2"/>
</dbReference>
<dbReference type="OrthoDB" id="9811314at2"/>
<dbReference type="Proteomes" id="UP000036520">
    <property type="component" value="Chromosome"/>
</dbReference>
<dbReference type="InterPro" id="IPR011249">
    <property type="entry name" value="Metalloenz_LuxS/M16"/>
</dbReference>
<keyword evidence="3" id="KW-1185">Reference proteome</keyword>
<feature type="domain" description="Peptidase M16 C-terminal" evidence="1">
    <location>
        <begin position="203"/>
        <end position="357"/>
    </location>
</feature>
<dbReference type="GO" id="GO:0008233">
    <property type="term" value="F:peptidase activity"/>
    <property type="evidence" value="ECO:0007669"/>
    <property type="project" value="UniProtKB-KW"/>
</dbReference>
<evidence type="ECO:0000313" key="3">
    <source>
        <dbReference type="Proteomes" id="UP000036520"/>
    </source>
</evidence>
<dbReference type="EMBL" id="CP012040">
    <property type="protein sequence ID" value="AKP49899.1"/>
    <property type="molecule type" value="Genomic_DNA"/>
</dbReference>